<organism evidence="1">
    <name type="scientific">bioreactor metagenome</name>
    <dbReference type="NCBI Taxonomy" id="1076179"/>
    <lineage>
        <taxon>unclassified sequences</taxon>
        <taxon>metagenomes</taxon>
        <taxon>ecological metagenomes</taxon>
    </lineage>
</organism>
<evidence type="ECO:0000313" key="1">
    <source>
        <dbReference type="EMBL" id="MPM97945.1"/>
    </source>
</evidence>
<gene>
    <name evidence="1" type="ORF">SDC9_145126</name>
</gene>
<name>A0A645E8Z6_9ZZZZ</name>
<reference evidence="1" key="1">
    <citation type="submission" date="2019-08" db="EMBL/GenBank/DDBJ databases">
        <authorList>
            <person name="Kucharzyk K."/>
            <person name="Murdoch R.W."/>
            <person name="Higgins S."/>
            <person name="Loffler F."/>
        </authorList>
    </citation>
    <scope>NUCLEOTIDE SEQUENCE</scope>
</reference>
<accession>A0A645E8Z6</accession>
<dbReference type="AlphaFoldDB" id="A0A645E8Z6"/>
<dbReference type="Pfam" id="PF06854">
    <property type="entry name" value="Phage_Gp15"/>
    <property type="match status" value="1"/>
</dbReference>
<sequence length="199" mass="23006">MKDNILIDILPDTVEVDGRIFPINSDFRTGILFELLIAEKELTNKQKIIKTLELFYENVIPNNTQNALEKILEFYRCGKNSDSQCKKSGESKKKIRETVYSFDYDDAYIYAAFLDQYSIDLNDIEYLHWWKFQALFKGLKSDNEIVKIMGYRATDLTKIKNNEERVRIARLKSLYALPSNLSFEEKVAAAGAIFGGGFQ</sequence>
<dbReference type="InterPro" id="IPR009660">
    <property type="entry name" value="Phage_A500_Gp15"/>
</dbReference>
<dbReference type="EMBL" id="VSSQ01044147">
    <property type="protein sequence ID" value="MPM97945.1"/>
    <property type="molecule type" value="Genomic_DNA"/>
</dbReference>
<evidence type="ECO:0008006" key="2">
    <source>
        <dbReference type="Google" id="ProtNLM"/>
    </source>
</evidence>
<comment type="caution">
    <text evidence="1">The sequence shown here is derived from an EMBL/GenBank/DDBJ whole genome shotgun (WGS) entry which is preliminary data.</text>
</comment>
<proteinExistence type="predicted"/>
<protein>
    <recommendedName>
        <fullName evidence="2">Bacteriophage Gp15 protein</fullName>
    </recommendedName>
</protein>